<evidence type="ECO:0000313" key="5">
    <source>
        <dbReference type="Proteomes" id="UP000681526"/>
    </source>
</evidence>
<keyword evidence="1 2" id="KW-0732">Signal</keyword>
<dbReference type="InterPro" id="IPR014755">
    <property type="entry name" value="Cu-Rt/internalin_Ig-like"/>
</dbReference>
<sequence length="1021" mass="110109">MRKSHPQHSQHPKQFRGGEKKVMKKSLSLLVAIAMVFSMFATVAAAATDTQSKYNELKKAGVFRGTGDGSAALENEMTRAEFAGIIARLTGVTSSGTAKFNDVPSSHWASKDIAAVAEAGYMEGTGNNNFAPSKNVTLQELIKVAVTIVGLEIDEDATVDGKAGAWAQPYIAAAIAAGLIQPLGDYTVNATRGDLVDVTYEVYQVLQNIAKVTGYEVVSATKVVVSFSDGGKVEVELDEPLKLGKNTITVTYNDREYKVEVEFEATAATAKQVGAKTIEVAFNKAIDDSKVKFAVKNGIISRDVAKVTVSDDKKKAIVELTTRLQNGDSVVTISGIEANNIEAKFQAEDERVTQLKFKSDKLALQSLTDFTKAKVGFQVLNQFGEETTLAYSPNFVVSKAGATASAANGVLTVTATNTNPFYLNEQVMITGYLSVSTYVVTFSETLSVGQPSQIDSIEFKGVYHDDNKQLNTSSKFEDFYVLIEAKDQYGNKLKATDVQNGVLYSVTNPMIFQIKGIVDNKGPNKDQVAIQLADPVYALGYDGTNTIRIQSYSGKTFTYDVQVPKAATVAKIALSAPNQVVASNDDSVKIPFVAEDQNGNRITKYSELKDKLEVLPSPLAGSTFALKEDYVTKEAYLELTLPNNLNVQYALPVYLSVRIKNSAEVASVQFNIEKAWTPESISGLKDVASDLAVNATVSIEPKHVVVKDNYGRDKELKDLFPNYKVVIEPVDNTWDVIAVKADPTDALKSNNELTFDGDKITFEGKVKGSERVKVQLVNTAENKVVYSYEGFIFNVVDKSNIADYTVDDIPKMSNKANREVELKVYGKRSNSTTVQLPKDEYSVTATSGLTYDENTGKLSANGINGGFDNNGELKAKVVVTIKATSQTIEKEVVISKADLVPTTIELKDSGNLKGSNGVIKGPQGDVANLATVFQALKIKDQFGFEMNGANPDEVNGAASQFNATVSITDEDDANKSMVVTNNGKSADTVTIAGVEKGDSYTVVFTSKASGVSITVKVVAES</sequence>
<keyword evidence="5" id="KW-1185">Reference proteome</keyword>
<evidence type="ECO:0000259" key="3">
    <source>
        <dbReference type="PROSITE" id="PS51272"/>
    </source>
</evidence>
<dbReference type="Pfam" id="PF00395">
    <property type="entry name" value="SLH"/>
    <property type="match status" value="1"/>
</dbReference>
<evidence type="ECO:0000256" key="2">
    <source>
        <dbReference type="SAM" id="SignalP"/>
    </source>
</evidence>
<dbReference type="Gene3D" id="2.60.40.1220">
    <property type="match status" value="1"/>
</dbReference>
<proteinExistence type="predicted"/>
<name>A0ABN7S323_THEXY</name>
<accession>A0ABN7S323</accession>
<organism evidence="4 5">
    <name type="scientific">Thermobacillus xylanilyticus</name>
    <dbReference type="NCBI Taxonomy" id="76633"/>
    <lineage>
        <taxon>Bacteria</taxon>
        <taxon>Bacillati</taxon>
        <taxon>Bacillota</taxon>
        <taxon>Bacilli</taxon>
        <taxon>Bacillales</taxon>
        <taxon>Paenibacillaceae</taxon>
        <taxon>Thermobacillus</taxon>
    </lineage>
</organism>
<dbReference type="Proteomes" id="UP000681526">
    <property type="component" value="Unassembled WGS sequence"/>
</dbReference>
<dbReference type="InterPro" id="IPR001119">
    <property type="entry name" value="SLH_dom"/>
</dbReference>
<comment type="caution">
    <text evidence="4">The sequence shown here is derived from an EMBL/GenBank/DDBJ whole genome shotgun (WGS) entry which is preliminary data.</text>
</comment>
<evidence type="ECO:0000313" key="4">
    <source>
        <dbReference type="EMBL" id="CAG5091480.1"/>
    </source>
</evidence>
<dbReference type="PROSITE" id="PS51272">
    <property type="entry name" value="SLH"/>
    <property type="match status" value="1"/>
</dbReference>
<feature type="domain" description="SLH" evidence="3">
    <location>
        <begin position="96"/>
        <end position="159"/>
    </location>
</feature>
<feature type="chain" id="PRO_5045197354" evidence="2">
    <location>
        <begin position="47"/>
        <end position="1021"/>
    </location>
</feature>
<feature type="signal peptide" evidence="2">
    <location>
        <begin position="1"/>
        <end position="46"/>
    </location>
</feature>
<protein>
    <submittedName>
        <fullName evidence="4">S-layer domain-containing protein</fullName>
    </submittedName>
</protein>
<evidence type="ECO:0000256" key="1">
    <source>
        <dbReference type="ARBA" id="ARBA00022729"/>
    </source>
</evidence>
<reference evidence="4 5" key="1">
    <citation type="submission" date="2021-04" db="EMBL/GenBank/DDBJ databases">
        <authorList>
            <person name="Rakotoarivonina H."/>
        </authorList>
    </citation>
    <scope>NUCLEOTIDE SEQUENCE [LARGE SCALE GENOMIC DNA]</scope>
    <source>
        <strain evidence="4 5">XE</strain>
    </source>
</reference>
<dbReference type="EMBL" id="CAJRAY010000081">
    <property type="protein sequence ID" value="CAG5091480.1"/>
    <property type="molecule type" value="Genomic_DNA"/>
</dbReference>
<gene>
    <name evidence="4" type="primary">txxe 3142</name>
    <name evidence="4" type="ORF">TXXE_15775</name>
</gene>